<accession>A0AAV4F414</accession>
<name>A0AAV4F414_9GAST</name>
<evidence type="ECO:0000313" key="2">
    <source>
        <dbReference type="Proteomes" id="UP000762676"/>
    </source>
</evidence>
<dbReference type="AlphaFoldDB" id="A0AAV4F414"/>
<keyword evidence="2" id="KW-1185">Reference proteome</keyword>
<dbReference type="Proteomes" id="UP000762676">
    <property type="component" value="Unassembled WGS sequence"/>
</dbReference>
<comment type="caution">
    <text evidence="1">The sequence shown here is derived from an EMBL/GenBank/DDBJ whole genome shotgun (WGS) entry which is preliminary data.</text>
</comment>
<protein>
    <submittedName>
        <fullName evidence="1">Uncharacterized protein</fullName>
    </submittedName>
</protein>
<dbReference type="EMBL" id="BMAT01011126">
    <property type="protein sequence ID" value="GFR67176.1"/>
    <property type="molecule type" value="Genomic_DNA"/>
</dbReference>
<evidence type="ECO:0000313" key="1">
    <source>
        <dbReference type="EMBL" id="GFR67176.1"/>
    </source>
</evidence>
<proteinExistence type="predicted"/>
<gene>
    <name evidence="1" type="ORF">ElyMa_005577300</name>
</gene>
<sequence length="85" mass="9576">MKKNQRRKENVGKHETANIHVGRGFLDGAQRVTPHVRPVTLPFRHLKPCQTATTISSGDSRSGRFCRCCCCCCYVKCEERAKNPA</sequence>
<reference evidence="1 2" key="1">
    <citation type="journal article" date="2021" name="Elife">
        <title>Chloroplast acquisition without the gene transfer in kleptoplastic sea slugs, Plakobranchus ocellatus.</title>
        <authorList>
            <person name="Maeda T."/>
            <person name="Takahashi S."/>
            <person name="Yoshida T."/>
            <person name="Shimamura S."/>
            <person name="Takaki Y."/>
            <person name="Nagai Y."/>
            <person name="Toyoda A."/>
            <person name="Suzuki Y."/>
            <person name="Arimoto A."/>
            <person name="Ishii H."/>
            <person name="Satoh N."/>
            <person name="Nishiyama T."/>
            <person name="Hasebe M."/>
            <person name="Maruyama T."/>
            <person name="Minagawa J."/>
            <person name="Obokata J."/>
            <person name="Shigenobu S."/>
        </authorList>
    </citation>
    <scope>NUCLEOTIDE SEQUENCE [LARGE SCALE GENOMIC DNA]</scope>
</reference>
<organism evidence="1 2">
    <name type="scientific">Elysia marginata</name>
    <dbReference type="NCBI Taxonomy" id="1093978"/>
    <lineage>
        <taxon>Eukaryota</taxon>
        <taxon>Metazoa</taxon>
        <taxon>Spiralia</taxon>
        <taxon>Lophotrochozoa</taxon>
        <taxon>Mollusca</taxon>
        <taxon>Gastropoda</taxon>
        <taxon>Heterobranchia</taxon>
        <taxon>Euthyneura</taxon>
        <taxon>Panpulmonata</taxon>
        <taxon>Sacoglossa</taxon>
        <taxon>Placobranchoidea</taxon>
        <taxon>Plakobranchidae</taxon>
        <taxon>Elysia</taxon>
    </lineage>
</organism>